<evidence type="ECO:0000313" key="2">
    <source>
        <dbReference type="Proteomes" id="UP000247973"/>
    </source>
</evidence>
<comment type="caution">
    <text evidence="1">The sequence shown here is derived from an EMBL/GenBank/DDBJ whole genome shotgun (WGS) entry which is preliminary data.</text>
</comment>
<dbReference type="Proteomes" id="UP000247973">
    <property type="component" value="Unassembled WGS sequence"/>
</dbReference>
<accession>A0A2V3PTA5</accession>
<gene>
    <name evidence="1" type="ORF">CLV62_104114</name>
</gene>
<sequence>MSNKPNNFKSKNDKSTQIGNFIIKFEKGQKLRSVKITTVNGNWSISFREDNPLFIWISNEIKTEEGQNILHLEFAAYYAVCNGVPDSIFIEEIIQAYKSSVDRIMQAQKSISEEADQAIIMEEKEKYQSNN</sequence>
<dbReference type="EMBL" id="QICL01000004">
    <property type="protein sequence ID" value="PXV66853.1"/>
    <property type="molecule type" value="Genomic_DNA"/>
</dbReference>
<keyword evidence="2" id="KW-1185">Reference proteome</keyword>
<reference evidence="1 2" key="1">
    <citation type="submission" date="2018-03" db="EMBL/GenBank/DDBJ databases">
        <title>Genomic Encyclopedia of Archaeal and Bacterial Type Strains, Phase II (KMG-II): from individual species to whole genera.</title>
        <authorList>
            <person name="Goeker M."/>
        </authorList>
    </citation>
    <scope>NUCLEOTIDE SEQUENCE [LARGE SCALE GENOMIC DNA]</scope>
    <source>
        <strain evidence="1 2">DSM 100214</strain>
    </source>
</reference>
<name>A0A2V3PTA5_9BACT</name>
<proteinExistence type="predicted"/>
<organism evidence="1 2">
    <name type="scientific">Dysgonomonas alginatilytica</name>
    <dbReference type="NCBI Taxonomy" id="1605892"/>
    <lineage>
        <taxon>Bacteria</taxon>
        <taxon>Pseudomonadati</taxon>
        <taxon>Bacteroidota</taxon>
        <taxon>Bacteroidia</taxon>
        <taxon>Bacteroidales</taxon>
        <taxon>Dysgonomonadaceae</taxon>
        <taxon>Dysgonomonas</taxon>
    </lineage>
</organism>
<protein>
    <submittedName>
        <fullName evidence="1">Uncharacterized protein</fullName>
    </submittedName>
</protein>
<evidence type="ECO:0000313" key="1">
    <source>
        <dbReference type="EMBL" id="PXV66853.1"/>
    </source>
</evidence>
<dbReference type="AlphaFoldDB" id="A0A2V3PTA5"/>
<dbReference type="RefSeq" id="WP_110309809.1">
    <property type="nucleotide sequence ID" value="NZ_QICL01000004.1"/>
</dbReference>